<protein>
    <submittedName>
        <fullName evidence="1">Uncharacterized protein</fullName>
    </submittedName>
</protein>
<proteinExistence type="predicted"/>
<dbReference type="AlphaFoldDB" id="A0A2G8RBZ9"/>
<evidence type="ECO:0000313" key="1">
    <source>
        <dbReference type="EMBL" id="PIL19060.1"/>
    </source>
</evidence>
<comment type="caution">
    <text evidence="1">The sequence shown here is derived from an EMBL/GenBank/DDBJ whole genome shotgun (WGS) entry which is preliminary data.</text>
</comment>
<sequence length="107" mass="12002">MREYPDTLDEEAFGAATPVKPKFTAHANPASQWMAARKGPAFFAYSGNYLIDTDHVVIVDVEVTRSVQQAEVGSTLTMLDRSAERERSYWRLPTHPMGPRRAWSSSS</sequence>
<keyword evidence="2" id="KW-1185">Reference proteome</keyword>
<dbReference type="Proteomes" id="UP000231259">
    <property type="component" value="Unassembled WGS sequence"/>
</dbReference>
<organism evidence="1 2">
    <name type="scientific">Puniceibacterium antarcticum</name>
    <dbReference type="NCBI Taxonomy" id="1206336"/>
    <lineage>
        <taxon>Bacteria</taxon>
        <taxon>Pseudomonadati</taxon>
        <taxon>Pseudomonadota</taxon>
        <taxon>Alphaproteobacteria</taxon>
        <taxon>Rhodobacterales</taxon>
        <taxon>Paracoccaceae</taxon>
        <taxon>Puniceibacterium</taxon>
    </lineage>
</organism>
<gene>
    <name evidence="1" type="ORF">P775_16590</name>
</gene>
<accession>A0A2G8RBZ9</accession>
<reference evidence="1 2" key="1">
    <citation type="submission" date="2013-09" db="EMBL/GenBank/DDBJ databases">
        <title>Genome sequencing of Phaeobacter antarcticus sp. nov. SM1211.</title>
        <authorList>
            <person name="Zhang X.-Y."/>
            <person name="Liu C."/>
            <person name="Chen X.-L."/>
            <person name="Xie B.-B."/>
            <person name="Qin Q.-L."/>
            <person name="Rong J.-C."/>
            <person name="Zhang Y.-Z."/>
        </authorList>
    </citation>
    <scope>NUCLEOTIDE SEQUENCE [LARGE SCALE GENOMIC DNA]</scope>
    <source>
        <strain evidence="1 2">SM1211</strain>
    </source>
</reference>
<name>A0A2G8RBZ9_9RHOB</name>
<dbReference type="EMBL" id="AWWI01000115">
    <property type="protein sequence ID" value="PIL19060.1"/>
    <property type="molecule type" value="Genomic_DNA"/>
</dbReference>
<evidence type="ECO:0000313" key="2">
    <source>
        <dbReference type="Proteomes" id="UP000231259"/>
    </source>
</evidence>